<evidence type="ECO:0000256" key="3">
    <source>
        <dbReference type="ARBA" id="ARBA00022840"/>
    </source>
</evidence>
<sequence>MMNNSEGFLYFLKGIKHFYQKKKVLSIDELGIIPGEIFGILGPSGAGKSTLLRLLNFLEKPTYGTIFYSGEKYGSDYPLPQLPVIREITTVFQNPILLNTTVYKNVIYPLKIRGMKVEKKKVMDLLTLVGLSEKACSPAIKLSGGEAQRVALARALVFNPRVLLLDEPTANLDPANISIIERLITQTNKTNKTTIIIVTHNIFQAKRLCSRVLLLNEGKPVELNTAKNFFENPECNFAKSFIEGKIIY</sequence>
<keyword evidence="6" id="KW-1185">Reference proteome</keyword>
<feature type="domain" description="ABC transporter" evidence="4">
    <location>
        <begin position="9"/>
        <end position="242"/>
    </location>
</feature>
<dbReference type="PROSITE" id="PS00211">
    <property type="entry name" value="ABC_TRANSPORTER_1"/>
    <property type="match status" value="1"/>
</dbReference>
<dbReference type="Gene3D" id="3.40.50.300">
    <property type="entry name" value="P-loop containing nucleotide triphosphate hydrolases"/>
    <property type="match status" value="1"/>
</dbReference>
<dbReference type="GO" id="GO:0005524">
    <property type="term" value="F:ATP binding"/>
    <property type="evidence" value="ECO:0007669"/>
    <property type="project" value="UniProtKB-KW"/>
</dbReference>
<keyword evidence="3 5" id="KW-0067">ATP-binding</keyword>
<dbReference type="PANTHER" id="PTHR43423:SF1">
    <property type="entry name" value="ABC TRANSPORTER I FAMILY MEMBER 17"/>
    <property type="match status" value="1"/>
</dbReference>
<proteinExistence type="predicted"/>
<dbReference type="PANTHER" id="PTHR43423">
    <property type="entry name" value="ABC TRANSPORTER I FAMILY MEMBER 17"/>
    <property type="match status" value="1"/>
</dbReference>
<accession>A0A8A0RRW0</accession>
<dbReference type="KEGG" id="kme:H0A61_02638"/>
<dbReference type="RefSeq" id="WP_206707548.1">
    <property type="nucleotide sequence ID" value="NZ_CP059066.1"/>
</dbReference>
<dbReference type="InterPro" id="IPR017871">
    <property type="entry name" value="ABC_transporter-like_CS"/>
</dbReference>
<dbReference type="AlphaFoldDB" id="A0A8A0RRW0"/>
<keyword evidence="2" id="KW-0547">Nucleotide-binding</keyword>
<dbReference type="PROSITE" id="PS50893">
    <property type="entry name" value="ABC_TRANSPORTER_2"/>
    <property type="match status" value="1"/>
</dbReference>
<evidence type="ECO:0000259" key="4">
    <source>
        <dbReference type="PROSITE" id="PS50893"/>
    </source>
</evidence>
<evidence type="ECO:0000313" key="5">
    <source>
        <dbReference type="EMBL" id="QSQ10238.1"/>
    </source>
</evidence>
<dbReference type="SMART" id="SM00382">
    <property type="entry name" value="AAA"/>
    <property type="match status" value="1"/>
</dbReference>
<protein>
    <submittedName>
        <fullName evidence="5">Tungstate uptake system ATP-binding protein TupC</fullName>
    </submittedName>
</protein>
<evidence type="ECO:0000256" key="2">
    <source>
        <dbReference type="ARBA" id="ARBA00022741"/>
    </source>
</evidence>
<dbReference type="InterPro" id="IPR003439">
    <property type="entry name" value="ABC_transporter-like_ATP-bd"/>
</dbReference>
<dbReference type="GO" id="GO:0016887">
    <property type="term" value="F:ATP hydrolysis activity"/>
    <property type="evidence" value="ECO:0007669"/>
    <property type="project" value="InterPro"/>
</dbReference>
<reference evidence="5" key="1">
    <citation type="submission" date="2020-07" db="EMBL/GenBank/DDBJ databases">
        <title>Koleobacter methoxysyntrophicus gen. nov., sp. nov., a novel anaerobic bacterium isolated from deep subsurface oil field and proposal of Koleobacterales ord. nov. in the phylum Firmicutes.</title>
        <authorList>
            <person name="Sakamoto S."/>
            <person name="Tamaki H."/>
        </authorList>
    </citation>
    <scope>NUCLEOTIDE SEQUENCE</scope>
    <source>
        <strain evidence="5">NRmbB1</strain>
    </source>
</reference>
<dbReference type="EMBL" id="CP059066">
    <property type="protein sequence ID" value="QSQ10238.1"/>
    <property type="molecule type" value="Genomic_DNA"/>
</dbReference>
<dbReference type="Proteomes" id="UP000662904">
    <property type="component" value="Chromosome"/>
</dbReference>
<name>A0A8A0RRW0_9FIRM</name>
<gene>
    <name evidence="5" type="primary">tupC</name>
    <name evidence="5" type="ORF">H0A61_02638</name>
</gene>
<evidence type="ECO:0000256" key="1">
    <source>
        <dbReference type="ARBA" id="ARBA00022448"/>
    </source>
</evidence>
<dbReference type="InterPro" id="IPR003593">
    <property type="entry name" value="AAA+_ATPase"/>
</dbReference>
<organism evidence="5 6">
    <name type="scientific">Koleobacter methoxysyntrophicus</name>
    <dbReference type="NCBI Taxonomy" id="2751313"/>
    <lineage>
        <taxon>Bacteria</taxon>
        <taxon>Bacillati</taxon>
        <taxon>Bacillota</taxon>
        <taxon>Clostridia</taxon>
        <taxon>Koleobacterales</taxon>
        <taxon>Koleobacteraceae</taxon>
        <taxon>Koleobacter</taxon>
    </lineage>
</organism>
<dbReference type="SUPFAM" id="SSF52540">
    <property type="entry name" value="P-loop containing nucleoside triphosphate hydrolases"/>
    <property type="match status" value="1"/>
</dbReference>
<keyword evidence="1" id="KW-0813">Transport</keyword>
<evidence type="ECO:0000313" key="6">
    <source>
        <dbReference type="Proteomes" id="UP000662904"/>
    </source>
</evidence>
<dbReference type="Pfam" id="PF00005">
    <property type="entry name" value="ABC_tran"/>
    <property type="match status" value="1"/>
</dbReference>
<dbReference type="InterPro" id="IPR027417">
    <property type="entry name" value="P-loop_NTPase"/>
</dbReference>